<keyword evidence="2" id="KW-0238">DNA-binding</keyword>
<evidence type="ECO:0000259" key="4">
    <source>
        <dbReference type="PROSITE" id="PS51000"/>
    </source>
</evidence>
<keyword evidence="6" id="KW-1185">Reference proteome</keyword>
<dbReference type="InterPro" id="IPR036388">
    <property type="entry name" value="WH-like_DNA-bd_sf"/>
</dbReference>
<protein>
    <submittedName>
        <fullName evidence="5">DeoR family transcriptional regulator</fullName>
    </submittedName>
</protein>
<evidence type="ECO:0000256" key="1">
    <source>
        <dbReference type="ARBA" id="ARBA00023015"/>
    </source>
</evidence>
<evidence type="ECO:0000256" key="2">
    <source>
        <dbReference type="ARBA" id="ARBA00023125"/>
    </source>
</evidence>
<dbReference type="InterPro" id="IPR014036">
    <property type="entry name" value="DeoR-like_C"/>
</dbReference>
<dbReference type="OrthoDB" id="7688673at2"/>
<keyword evidence="1" id="KW-0805">Transcription regulation</keyword>
<evidence type="ECO:0000313" key="5">
    <source>
        <dbReference type="EMBL" id="TQN31852.1"/>
    </source>
</evidence>
<dbReference type="PROSITE" id="PS51000">
    <property type="entry name" value="HTH_DEOR_2"/>
    <property type="match status" value="1"/>
</dbReference>
<dbReference type="CDD" id="cd00090">
    <property type="entry name" value="HTH_ARSR"/>
    <property type="match status" value="1"/>
</dbReference>
<name>A0A543NJ40_9ACTN</name>
<dbReference type="EMBL" id="VFQC01000001">
    <property type="protein sequence ID" value="TQN31852.1"/>
    <property type="molecule type" value="Genomic_DNA"/>
</dbReference>
<dbReference type="InterPro" id="IPR018356">
    <property type="entry name" value="Tscrpt_reg_HTH_DeoR_CS"/>
</dbReference>
<dbReference type="AlphaFoldDB" id="A0A543NJ40"/>
<dbReference type="Proteomes" id="UP000317422">
    <property type="component" value="Unassembled WGS sequence"/>
</dbReference>
<dbReference type="RefSeq" id="WP_141923442.1">
    <property type="nucleotide sequence ID" value="NZ_VFQC01000001.1"/>
</dbReference>
<sequence length="268" mass="27907">MTAGATPTFTAQRRERILELLRVNRAMALRDIARQVRASEATVRRDVRALESDGLLDRRRGGAVLPGLLDHDPPADGAGEAPVAGERALAYAAARLVGDNDTIALGPGRKTEALAHEIAHRNGLTVVTTSLPVAEALSASPGVEVVVSGGTLHGPLRSLVGSAAEQTLRGLRVRRSFLSGDGVTADRGLSTSVTATGSTERALVSCAEEAIVLADHTAVGTDTMVSTAPPEHIAHLVTDNHADPEVLLTLEETGTVVHVAVLESDRGE</sequence>
<dbReference type="Pfam" id="PF08220">
    <property type="entry name" value="HTH_DeoR"/>
    <property type="match status" value="1"/>
</dbReference>
<dbReference type="InterPro" id="IPR037171">
    <property type="entry name" value="NagB/RpiA_transferase-like"/>
</dbReference>
<dbReference type="PANTHER" id="PTHR30363">
    <property type="entry name" value="HTH-TYPE TRANSCRIPTIONAL REGULATOR SRLR-RELATED"/>
    <property type="match status" value="1"/>
</dbReference>
<dbReference type="InterPro" id="IPR011991">
    <property type="entry name" value="ArsR-like_HTH"/>
</dbReference>
<dbReference type="SMART" id="SM01134">
    <property type="entry name" value="DeoRC"/>
    <property type="match status" value="1"/>
</dbReference>
<dbReference type="GO" id="GO:0003677">
    <property type="term" value="F:DNA binding"/>
    <property type="evidence" value="ECO:0007669"/>
    <property type="project" value="UniProtKB-KW"/>
</dbReference>
<reference evidence="5 6" key="1">
    <citation type="submission" date="2019-06" db="EMBL/GenBank/DDBJ databases">
        <title>Sequencing the genomes of 1000 actinobacteria strains.</title>
        <authorList>
            <person name="Klenk H.-P."/>
        </authorList>
    </citation>
    <scope>NUCLEOTIDE SEQUENCE [LARGE SCALE GENOMIC DNA]</scope>
    <source>
        <strain evidence="5 6">DSM 45015</strain>
    </source>
</reference>
<dbReference type="Pfam" id="PF00455">
    <property type="entry name" value="DeoRC"/>
    <property type="match status" value="1"/>
</dbReference>
<dbReference type="PRINTS" id="PR00037">
    <property type="entry name" value="HTHLACR"/>
</dbReference>
<dbReference type="GO" id="GO:0003700">
    <property type="term" value="F:DNA-binding transcription factor activity"/>
    <property type="evidence" value="ECO:0007669"/>
    <property type="project" value="InterPro"/>
</dbReference>
<proteinExistence type="predicted"/>
<dbReference type="Gene3D" id="3.40.50.1360">
    <property type="match status" value="1"/>
</dbReference>
<keyword evidence="3" id="KW-0804">Transcription</keyword>
<dbReference type="Gene3D" id="1.10.10.10">
    <property type="entry name" value="Winged helix-like DNA-binding domain superfamily/Winged helix DNA-binding domain"/>
    <property type="match status" value="1"/>
</dbReference>
<dbReference type="PROSITE" id="PS00894">
    <property type="entry name" value="HTH_DEOR_1"/>
    <property type="match status" value="1"/>
</dbReference>
<comment type="caution">
    <text evidence="5">The sequence shown here is derived from an EMBL/GenBank/DDBJ whole genome shotgun (WGS) entry which is preliminary data.</text>
</comment>
<gene>
    <name evidence="5" type="ORF">FHX37_1773</name>
</gene>
<dbReference type="InterPro" id="IPR001034">
    <property type="entry name" value="DeoR_HTH"/>
</dbReference>
<dbReference type="SUPFAM" id="SSF100950">
    <property type="entry name" value="NagB/RpiA/CoA transferase-like"/>
    <property type="match status" value="1"/>
</dbReference>
<evidence type="ECO:0000256" key="3">
    <source>
        <dbReference type="ARBA" id="ARBA00023163"/>
    </source>
</evidence>
<accession>A0A543NJ40</accession>
<organism evidence="5 6">
    <name type="scientific">Haloactinospora alba</name>
    <dbReference type="NCBI Taxonomy" id="405555"/>
    <lineage>
        <taxon>Bacteria</taxon>
        <taxon>Bacillati</taxon>
        <taxon>Actinomycetota</taxon>
        <taxon>Actinomycetes</taxon>
        <taxon>Streptosporangiales</taxon>
        <taxon>Nocardiopsidaceae</taxon>
        <taxon>Haloactinospora</taxon>
    </lineage>
</organism>
<dbReference type="InterPro" id="IPR050313">
    <property type="entry name" value="Carb_Metab_HTH_regulators"/>
</dbReference>
<dbReference type="SUPFAM" id="SSF46785">
    <property type="entry name" value="Winged helix' DNA-binding domain"/>
    <property type="match status" value="1"/>
</dbReference>
<dbReference type="SMART" id="SM00420">
    <property type="entry name" value="HTH_DEOR"/>
    <property type="match status" value="1"/>
</dbReference>
<dbReference type="InterPro" id="IPR036390">
    <property type="entry name" value="WH_DNA-bd_sf"/>
</dbReference>
<feature type="domain" description="HTH deoR-type" evidence="4">
    <location>
        <begin position="10"/>
        <end position="65"/>
    </location>
</feature>
<evidence type="ECO:0000313" key="6">
    <source>
        <dbReference type="Proteomes" id="UP000317422"/>
    </source>
</evidence>
<dbReference type="PANTHER" id="PTHR30363:SF44">
    <property type="entry name" value="AGA OPERON TRANSCRIPTIONAL REPRESSOR-RELATED"/>
    <property type="match status" value="1"/>
</dbReference>